<dbReference type="InterPro" id="IPR011053">
    <property type="entry name" value="Single_hybrid_motif"/>
</dbReference>
<organism evidence="4 5">
    <name type="scientific">Simplicispira hankyongi</name>
    <dbReference type="NCBI Taxonomy" id="2315688"/>
    <lineage>
        <taxon>Bacteria</taxon>
        <taxon>Pseudomonadati</taxon>
        <taxon>Pseudomonadota</taxon>
        <taxon>Betaproteobacteria</taxon>
        <taxon>Burkholderiales</taxon>
        <taxon>Comamonadaceae</taxon>
        <taxon>Simplicispira</taxon>
    </lineage>
</organism>
<dbReference type="RefSeq" id="WP_119109548.1">
    <property type="nucleotide sequence ID" value="NZ_QXJC01000004.1"/>
</dbReference>
<comment type="caution">
    <text evidence="4">The sequence shown here is derived from an EMBL/GenBank/DDBJ whole genome shotgun (WGS) entry which is preliminary data.</text>
</comment>
<keyword evidence="2" id="KW-0450">Lipoyl</keyword>
<feature type="domain" description="Lipoyl-binding" evidence="3">
    <location>
        <begin position="1"/>
        <end position="79"/>
    </location>
</feature>
<evidence type="ECO:0000259" key="3">
    <source>
        <dbReference type="PROSITE" id="PS50968"/>
    </source>
</evidence>
<dbReference type="CDD" id="cd06849">
    <property type="entry name" value="lipoyl_domain"/>
    <property type="match status" value="1"/>
</dbReference>
<evidence type="ECO:0000256" key="1">
    <source>
        <dbReference type="ARBA" id="ARBA00001938"/>
    </source>
</evidence>
<dbReference type="EMBL" id="QXJC01000004">
    <property type="protein sequence ID" value="RID97842.1"/>
    <property type="molecule type" value="Genomic_DNA"/>
</dbReference>
<keyword evidence="5" id="KW-1185">Reference proteome</keyword>
<dbReference type="InterPro" id="IPR000089">
    <property type="entry name" value="Biotin_lipoyl"/>
</dbReference>
<evidence type="ECO:0000256" key="2">
    <source>
        <dbReference type="ARBA" id="ARBA00022823"/>
    </source>
</evidence>
<dbReference type="PROSITE" id="PS00189">
    <property type="entry name" value="LIPOYL"/>
    <property type="match status" value="1"/>
</dbReference>
<dbReference type="AlphaFoldDB" id="A0A398C4G8"/>
<proteinExistence type="predicted"/>
<dbReference type="InterPro" id="IPR003016">
    <property type="entry name" value="2-oxoA_DH_lipoyl-BS"/>
</dbReference>
<dbReference type="SUPFAM" id="SSF51230">
    <property type="entry name" value="Single hybrid motif"/>
    <property type="match status" value="1"/>
</dbReference>
<accession>A0A398C4G8</accession>
<sequence length="82" mass="8713">MNITLPEAAWEGVEASVEALVDRWLVQEGEPVRQGQPLASAVLVKTSLEIAAPADGRVTRILVPAGQTFRRGQPVATLEPGP</sequence>
<evidence type="ECO:0000313" key="4">
    <source>
        <dbReference type="EMBL" id="RID97842.1"/>
    </source>
</evidence>
<dbReference type="Proteomes" id="UP000266302">
    <property type="component" value="Unassembled WGS sequence"/>
</dbReference>
<dbReference type="Pfam" id="PF00364">
    <property type="entry name" value="Biotin_lipoyl"/>
    <property type="match status" value="1"/>
</dbReference>
<evidence type="ECO:0000313" key="5">
    <source>
        <dbReference type="Proteomes" id="UP000266302"/>
    </source>
</evidence>
<gene>
    <name evidence="4" type="ORF">D3F03_11375</name>
</gene>
<dbReference type="Gene3D" id="2.40.50.100">
    <property type="match status" value="1"/>
</dbReference>
<name>A0A398C4G8_9BURK</name>
<dbReference type="OrthoDB" id="8757798at2"/>
<dbReference type="PROSITE" id="PS50968">
    <property type="entry name" value="BIOTINYL_LIPOYL"/>
    <property type="match status" value="1"/>
</dbReference>
<protein>
    <submittedName>
        <fullName evidence="4">Biotin/lipoyl-binding protein</fullName>
    </submittedName>
</protein>
<comment type="cofactor">
    <cofactor evidence="1">
        <name>(R)-lipoate</name>
        <dbReference type="ChEBI" id="CHEBI:83088"/>
    </cofactor>
</comment>
<reference evidence="4 5" key="1">
    <citation type="submission" date="2018-09" db="EMBL/GenBank/DDBJ databases">
        <title>Draft genome of Simplicispira sp. NY-02.</title>
        <authorList>
            <person name="Im W.T."/>
        </authorList>
    </citation>
    <scope>NUCLEOTIDE SEQUENCE [LARGE SCALE GENOMIC DNA]</scope>
    <source>
        <strain evidence="4 5">NY-02</strain>
    </source>
</reference>